<accession>D6RN83</accession>
<evidence type="ECO:0008006" key="3">
    <source>
        <dbReference type="Google" id="ProtNLM"/>
    </source>
</evidence>
<keyword evidence="2" id="KW-1185">Reference proteome</keyword>
<name>D6RN83_COPC7</name>
<dbReference type="Gene3D" id="3.80.10.10">
    <property type="entry name" value="Ribonuclease Inhibitor"/>
    <property type="match status" value="1"/>
</dbReference>
<evidence type="ECO:0000313" key="1">
    <source>
        <dbReference type="EMBL" id="EFI27596.1"/>
    </source>
</evidence>
<dbReference type="InParanoid" id="D6RN83"/>
<evidence type="ECO:0000313" key="2">
    <source>
        <dbReference type="Proteomes" id="UP000001861"/>
    </source>
</evidence>
<dbReference type="VEuPathDB" id="FungiDB:CC1G_15632"/>
<reference evidence="1 2" key="1">
    <citation type="journal article" date="2010" name="Proc. Natl. Acad. Sci. U.S.A.">
        <title>Insights into evolution of multicellular fungi from the assembled chromosomes of the mushroom Coprinopsis cinerea (Coprinus cinereus).</title>
        <authorList>
            <person name="Stajich J.E."/>
            <person name="Wilke S.K."/>
            <person name="Ahren D."/>
            <person name="Au C.H."/>
            <person name="Birren B.W."/>
            <person name="Borodovsky M."/>
            <person name="Burns C."/>
            <person name="Canback B."/>
            <person name="Casselton L.A."/>
            <person name="Cheng C.K."/>
            <person name="Deng J."/>
            <person name="Dietrich F.S."/>
            <person name="Fargo D.C."/>
            <person name="Farman M.L."/>
            <person name="Gathman A.C."/>
            <person name="Goldberg J."/>
            <person name="Guigo R."/>
            <person name="Hoegger P.J."/>
            <person name="Hooker J.B."/>
            <person name="Huggins A."/>
            <person name="James T.Y."/>
            <person name="Kamada T."/>
            <person name="Kilaru S."/>
            <person name="Kodira C."/>
            <person name="Kues U."/>
            <person name="Kupfer D."/>
            <person name="Kwan H.S."/>
            <person name="Lomsadze A."/>
            <person name="Li W."/>
            <person name="Lilly W.W."/>
            <person name="Ma L.J."/>
            <person name="Mackey A.J."/>
            <person name="Manning G."/>
            <person name="Martin F."/>
            <person name="Muraguchi H."/>
            <person name="Natvig D.O."/>
            <person name="Palmerini H."/>
            <person name="Ramesh M.A."/>
            <person name="Rehmeyer C.J."/>
            <person name="Roe B.A."/>
            <person name="Shenoy N."/>
            <person name="Stanke M."/>
            <person name="Ter-Hovhannisyan V."/>
            <person name="Tunlid A."/>
            <person name="Velagapudi R."/>
            <person name="Vision T.J."/>
            <person name="Zeng Q."/>
            <person name="Zolan M.E."/>
            <person name="Pukkila P.J."/>
        </authorList>
    </citation>
    <scope>NUCLEOTIDE SEQUENCE [LARGE SCALE GENOMIC DNA]</scope>
    <source>
        <strain evidence="2">Okayama-7 / 130 / ATCC MYA-4618 / FGSC 9003</strain>
    </source>
</reference>
<dbReference type="InterPro" id="IPR032675">
    <property type="entry name" value="LRR_dom_sf"/>
</dbReference>
<comment type="caution">
    <text evidence="1">The sequence shown here is derived from an EMBL/GenBank/DDBJ whole genome shotgun (WGS) entry which is preliminary data.</text>
</comment>
<dbReference type="GeneID" id="9379143"/>
<dbReference type="Proteomes" id="UP000001861">
    <property type="component" value="Unassembled WGS sequence"/>
</dbReference>
<gene>
    <name evidence="1" type="ORF">CC1G_15632</name>
</gene>
<dbReference type="AlphaFoldDB" id="D6RN83"/>
<dbReference type="KEGG" id="cci:CC1G_15632"/>
<dbReference type="HOGENOM" id="CLU_021164_0_1_1"/>
<protein>
    <recommendedName>
        <fullName evidence="3">F-box domain-containing protein</fullName>
    </recommendedName>
</protein>
<dbReference type="SUPFAM" id="SSF52047">
    <property type="entry name" value="RNI-like"/>
    <property type="match status" value="1"/>
</dbReference>
<organism evidence="1 2">
    <name type="scientific">Coprinopsis cinerea (strain Okayama-7 / 130 / ATCC MYA-4618 / FGSC 9003)</name>
    <name type="common">Inky cap fungus</name>
    <name type="synonym">Hormographiella aspergillata</name>
    <dbReference type="NCBI Taxonomy" id="240176"/>
    <lineage>
        <taxon>Eukaryota</taxon>
        <taxon>Fungi</taxon>
        <taxon>Dikarya</taxon>
        <taxon>Basidiomycota</taxon>
        <taxon>Agaricomycotina</taxon>
        <taxon>Agaricomycetes</taxon>
        <taxon>Agaricomycetidae</taxon>
        <taxon>Agaricales</taxon>
        <taxon>Agaricineae</taxon>
        <taxon>Psathyrellaceae</taxon>
        <taxon>Coprinopsis</taxon>
    </lineage>
</organism>
<dbReference type="EMBL" id="AACS02000006">
    <property type="protein sequence ID" value="EFI27596.1"/>
    <property type="molecule type" value="Genomic_DNA"/>
</dbReference>
<dbReference type="OrthoDB" id="3543113at2759"/>
<proteinExistence type="predicted"/>
<sequence>MNNEDAVNASPPSHMARQQVLTNYELVSAVMSSFDCTLSTAEGRATLFKAALVCKSFTGPALDALWERIDSFIPILKLLPGLREYESSYYFHGSIVLSPFLEYAKRVRELTIPTIEEEIAFSGQVFARLAKQLNGKPLLPGLVRIRIEDVDNMASNLIPLLSSPSVSALEFRGESLARSHLHQSLFPSLDVDFPFLESLSLEDSSSSFEHHDDILPLLLKLTGLQSLEIHIPGTIVQPEFLESLGRKLPRLRHLSLDITLPHSDSVCPSGSQYGPEMFPSLESLHLTLRDGSTCHFHSSSITICSTFDPLLLSRLTSMTIFMSQPTGSVTDLKRVLLRAPNFQRLTLTQAKDDVEHDPHLEDVLSLLEIPTLEELVIDTNYIDFSDEREEETLAQILVDAAIEEIVHRDKLEH</sequence>
<dbReference type="RefSeq" id="XP_002911090.1">
    <property type="nucleotide sequence ID" value="XM_002911044.1"/>
</dbReference>